<dbReference type="EMBL" id="CAXAMM010004869">
    <property type="protein sequence ID" value="CAK9005178.1"/>
    <property type="molecule type" value="Genomic_DNA"/>
</dbReference>
<feature type="compositionally biased region" description="Pro residues" evidence="1">
    <location>
        <begin position="26"/>
        <end position="35"/>
    </location>
</feature>
<comment type="caution">
    <text evidence="2">The sequence shown here is derived from an EMBL/GenBank/DDBJ whole genome shotgun (WGS) entry which is preliminary data.</text>
</comment>
<evidence type="ECO:0000313" key="3">
    <source>
        <dbReference type="Proteomes" id="UP001642464"/>
    </source>
</evidence>
<reference evidence="2 3" key="1">
    <citation type="submission" date="2024-02" db="EMBL/GenBank/DDBJ databases">
        <authorList>
            <person name="Chen Y."/>
            <person name="Shah S."/>
            <person name="Dougan E. K."/>
            <person name="Thang M."/>
            <person name="Chan C."/>
        </authorList>
    </citation>
    <scope>NUCLEOTIDE SEQUENCE [LARGE SCALE GENOMIC DNA]</scope>
</reference>
<dbReference type="Proteomes" id="UP001642464">
    <property type="component" value="Unassembled WGS sequence"/>
</dbReference>
<evidence type="ECO:0000256" key="1">
    <source>
        <dbReference type="SAM" id="MobiDB-lite"/>
    </source>
</evidence>
<accession>A0ABP0IRG1</accession>
<feature type="non-terminal residue" evidence="2">
    <location>
        <position position="1"/>
    </location>
</feature>
<feature type="region of interest" description="Disordered" evidence="1">
    <location>
        <begin position="26"/>
        <end position="52"/>
    </location>
</feature>
<keyword evidence="3" id="KW-1185">Reference proteome</keyword>
<gene>
    <name evidence="2" type="ORF">SCF082_LOCUS8488</name>
</gene>
<sequence>KRLMLDWVPKFNHDFVNMIVMNGMCPSPPPAPQAPPFDVEDEVPEFDEEEAE</sequence>
<name>A0ABP0IRG1_9DINO</name>
<evidence type="ECO:0000313" key="2">
    <source>
        <dbReference type="EMBL" id="CAK9005178.1"/>
    </source>
</evidence>
<proteinExistence type="predicted"/>
<feature type="non-terminal residue" evidence="2">
    <location>
        <position position="52"/>
    </location>
</feature>
<feature type="compositionally biased region" description="Acidic residues" evidence="1">
    <location>
        <begin position="38"/>
        <end position="52"/>
    </location>
</feature>
<protein>
    <submittedName>
        <fullName evidence="2">Uncharacterized protein</fullName>
    </submittedName>
</protein>
<organism evidence="2 3">
    <name type="scientific">Durusdinium trenchii</name>
    <dbReference type="NCBI Taxonomy" id="1381693"/>
    <lineage>
        <taxon>Eukaryota</taxon>
        <taxon>Sar</taxon>
        <taxon>Alveolata</taxon>
        <taxon>Dinophyceae</taxon>
        <taxon>Suessiales</taxon>
        <taxon>Symbiodiniaceae</taxon>
        <taxon>Durusdinium</taxon>
    </lineage>
</organism>